<keyword evidence="2" id="KW-1185">Reference proteome</keyword>
<name>A0A554A4D9_9BACI</name>
<proteinExistence type="predicted"/>
<dbReference type="RefSeq" id="WP_143846903.1">
    <property type="nucleotide sequence ID" value="NZ_VLXZ01000001.1"/>
</dbReference>
<dbReference type="EMBL" id="VLXZ01000001">
    <property type="protein sequence ID" value="TSB48559.1"/>
    <property type="molecule type" value="Genomic_DNA"/>
</dbReference>
<comment type="caution">
    <text evidence="1">The sequence shown here is derived from an EMBL/GenBank/DDBJ whole genome shotgun (WGS) entry which is preliminary data.</text>
</comment>
<protein>
    <submittedName>
        <fullName evidence="1">Uncharacterized protein</fullName>
    </submittedName>
</protein>
<reference evidence="1 2" key="1">
    <citation type="submission" date="2019-07" db="EMBL/GenBank/DDBJ databases">
        <authorList>
            <person name="Park Y.J."/>
            <person name="Jeong S.E."/>
            <person name="Jung H.S."/>
        </authorList>
    </citation>
    <scope>NUCLEOTIDE SEQUENCE [LARGE SCALE GENOMIC DNA]</scope>
    <source>
        <strain evidence="2">P16(2019)</strain>
    </source>
</reference>
<dbReference type="AlphaFoldDB" id="A0A554A4D9"/>
<dbReference type="OrthoDB" id="2903742at2"/>
<dbReference type="Proteomes" id="UP000318521">
    <property type="component" value="Unassembled WGS sequence"/>
</dbReference>
<evidence type="ECO:0000313" key="1">
    <source>
        <dbReference type="EMBL" id="TSB48559.1"/>
    </source>
</evidence>
<sequence length="69" mass="8440">MNVEEMNLRYEEIIHSNRPEEIKQNQLEILLVYMEGVYSIPRRKNEEWERNNREVAQLYKKIVKKCSSV</sequence>
<evidence type="ECO:0000313" key="2">
    <source>
        <dbReference type="Proteomes" id="UP000318521"/>
    </source>
</evidence>
<organism evidence="1 2">
    <name type="scientific">Alkalicoccobacillus porphyridii</name>
    <dbReference type="NCBI Taxonomy" id="2597270"/>
    <lineage>
        <taxon>Bacteria</taxon>
        <taxon>Bacillati</taxon>
        <taxon>Bacillota</taxon>
        <taxon>Bacilli</taxon>
        <taxon>Bacillales</taxon>
        <taxon>Bacillaceae</taxon>
        <taxon>Alkalicoccobacillus</taxon>
    </lineage>
</organism>
<gene>
    <name evidence="1" type="ORF">FN960_03115</name>
</gene>
<accession>A0A554A4D9</accession>